<accession>A0A2H4ZCR2</accession>
<sequence length="70" mass="7869">MAGLARLAIWRRRKMVHCGIPHSPASGELRTTQARKYKYSKAAPSGVVSATIVWNLWNHCGSHSCTRRSY</sequence>
<dbReference type="EMBL" id="KY652724">
    <property type="protein sequence ID" value="AUF73714.1"/>
    <property type="molecule type" value="Genomic_DNA"/>
</dbReference>
<proteinExistence type="predicted"/>
<organism evidence="1 2">
    <name type="scientific">Klebsiella phage vB_KpnP_IL33</name>
    <dbReference type="NCBI Taxonomy" id="1907783"/>
    <lineage>
        <taxon>Viruses</taxon>
        <taxon>Duplodnaviria</taxon>
        <taxon>Heunggongvirae</taxon>
        <taxon>Uroviricota</taxon>
        <taxon>Caudoviricetes</taxon>
        <taxon>Autographivirales</taxon>
        <taxon>Autotranscriptaviridae</taxon>
        <taxon>Studiervirinae</taxon>
        <taxon>Przondovirus</taxon>
        <taxon>Przondovirus IL33</taxon>
    </lineage>
</organism>
<gene>
    <name evidence="1" type="ORF">IL33_12</name>
</gene>
<protein>
    <submittedName>
        <fullName evidence="1">Putative endonuclease</fullName>
    </submittedName>
</protein>
<keyword evidence="1" id="KW-0540">Nuclease</keyword>
<reference evidence="1 2" key="1">
    <citation type="submission" date="2017-02" db="EMBL/GenBank/DDBJ databases">
        <title>Genome sequencing and assembly of Klebsiella pneumoniae phages.</title>
        <authorList>
            <person name="Labudda L."/>
            <person name="Strapagiel D."/>
            <person name="Karczewska-Golec J."/>
            <person name="Golec P."/>
        </authorList>
    </citation>
    <scope>NUCLEOTIDE SEQUENCE [LARGE SCALE GENOMIC DNA]</scope>
</reference>
<keyword evidence="2" id="KW-1185">Reference proteome</keyword>
<keyword evidence="1" id="KW-0378">Hydrolase</keyword>
<evidence type="ECO:0000313" key="2">
    <source>
        <dbReference type="Proteomes" id="UP000225807"/>
    </source>
</evidence>
<evidence type="ECO:0000313" key="1">
    <source>
        <dbReference type="EMBL" id="AUF73714.1"/>
    </source>
</evidence>
<keyword evidence="1" id="KW-0255">Endonuclease</keyword>
<dbReference type="GO" id="GO:0004519">
    <property type="term" value="F:endonuclease activity"/>
    <property type="evidence" value="ECO:0007669"/>
    <property type="project" value="UniProtKB-KW"/>
</dbReference>
<dbReference type="Proteomes" id="UP000225807">
    <property type="component" value="Segment"/>
</dbReference>
<name>A0A2H4ZCR2_9CAUD</name>